<dbReference type="InterPro" id="IPR011993">
    <property type="entry name" value="PH-like_dom_sf"/>
</dbReference>
<dbReference type="SUPFAM" id="SSF50156">
    <property type="entry name" value="PDZ domain-like"/>
    <property type="match status" value="1"/>
</dbReference>
<dbReference type="Gene3D" id="2.30.42.10">
    <property type="match status" value="1"/>
</dbReference>
<feature type="non-terminal residue" evidence="3">
    <location>
        <position position="1"/>
    </location>
</feature>
<organism evidence="3">
    <name type="scientific">Arion vulgaris</name>
    <dbReference type="NCBI Taxonomy" id="1028688"/>
    <lineage>
        <taxon>Eukaryota</taxon>
        <taxon>Metazoa</taxon>
        <taxon>Spiralia</taxon>
        <taxon>Lophotrochozoa</taxon>
        <taxon>Mollusca</taxon>
        <taxon>Gastropoda</taxon>
        <taxon>Heterobranchia</taxon>
        <taxon>Euthyneura</taxon>
        <taxon>Panpulmonata</taxon>
        <taxon>Eupulmonata</taxon>
        <taxon>Stylommatophora</taxon>
        <taxon>Helicina</taxon>
        <taxon>Arionoidea</taxon>
        <taxon>Arionidae</taxon>
        <taxon>Arion</taxon>
    </lineage>
</organism>
<accession>A0A0B6ZNW6</accession>
<feature type="domain" description="PDZ" evidence="2">
    <location>
        <begin position="106"/>
        <end position="182"/>
    </location>
</feature>
<feature type="non-terminal residue" evidence="3">
    <location>
        <position position="296"/>
    </location>
</feature>
<dbReference type="SMART" id="SM00228">
    <property type="entry name" value="PDZ"/>
    <property type="match status" value="1"/>
</dbReference>
<sequence>VILDIDAKGALVWDVQVEDMGTASQVECLLAIAVDTIVLVEQSSKDVIFTVPCSAVIGWTPQPSSLRLYFGAGECILFRPLSGASEEMQDIIRRLQTVTLGTETFKLALKRSGMGPLGFHIQSEGVVTDVEAYGFAWEAGLRKGSRLVEICKVATITLSHDQILDLLRTSAIVKVVVVSPMEDGSPRGNNSLNTTPASTPTTEKATLWSKHQLQQRLFPSSKSSPRCPPAVGSSDIPDSTVISGQSFIDGRNSYFGYSRQELADMYKTSHSSQEGLISSGDETYSKNKTYESGILV</sequence>
<dbReference type="InterPro" id="IPR050989">
    <property type="entry name" value="Rap1_Ran_GAP"/>
</dbReference>
<protein>
    <recommendedName>
        <fullName evidence="2">PDZ domain-containing protein</fullName>
    </recommendedName>
</protein>
<feature type="region of interest" description="Disordered" evidence="1">
    <location>
        <begin position="183"/>
        <end position="205"/>
    </location>
</feature>
<name>A0A0B6ZNW6_9EUPU</name>
<dbReference type="Pfam" id="PF00595">
    <property type="entry name" value="PDZ"/>
    <property type="match status" value="1"/>
</dbReference>
<reference evidence="3" key="1">
    <citation type="submission" date="2014-12" db="EMBL/GenBank/DDBJ databases">
        <title>Insight into the proteome of Arion vulgaris.</title>
        <authorList>
            <person name="Aradska J."/>
            <person name="Bulat T."/>
            <person name="Smidak R."/>
            <person name="Sarate P."/>
            <person name="Gangsoo J."/>
            <person name="Sialana F."/>
            <person name="Bilban M."/>
            <person name="Lubec G."/>
        </authorList>
    </citation>
    <scope>NUCLEOTIDE SEQUENCE</scope>
    <source>
        <tissue evidence="3">Skin</tissue>
    </source>
</reference>
<dbReference type="AlphaFoldDB" id="A0A0B6ZNW6"/>
<evidence type="ECO:0000259" key="2">
    <source>
        <dbReference type="PROSITE" id="PS50106"/>
    </source>
</evidence>
<dbReference type="Gene3D" id="2.30.29.30">
    <property type="entry name" value="Pleckstrin-homology domain (PH domain)/Phosphotyrosine-binding domain (PTB)"/>
    <property type="match status" value="1"/>
</dbReference>
<dbReference type="CDD" id="cd06745">
    <property type="entry name" value="PDZ_SIPA1-like"/>
    <property type="match status" value="1"/>
</dbReference>
<dbReference type="PANTHER" id="PTHR15711:SF22">
    <property type="entry name" value="RAP-GAP DOMAIN-CONTAINING PROTEIN"/>
    <property type="match status" value="1"/>
</dbReference>
<evidence type="ECO:0000256" key="1">
    <source>
        <dbReference type="SAM" id="MobiDB-lite"/>
    </source>
</evidence>
<dbReference type="InterPro" id="IPR001478">
    <property type="entry name" value="PDZ"/>
</dbReference>
<dbReference type="InterPro" id="IPR036034">
    <property type="entry name" value="PDZ_sf"/>
</dbReference>
<dbReference type="GO" id="GO:0005737">
    <property type="term" value="C:cytoplasm"/>
    <property type="evidence" value="ECO:0007669"/>
    <property type="project" value="TreeGrafter"/>
</dbReference>
<dbReference type="PROSITE" id="PS50106">
    <property type="entry name" value="PDZ"/>
    <property type="match status" value="1"/>
</dbReference>
<dbReference type="PANTHER" id="PTHR15711">
    <property type="entry name" value="RAP GTPASE-ACTIVATING PROTEIN"/>
    <property type="match status" value="1"/>
</dbReference>
<gene>
    <name evidence="3" type="primary">ORF70124</name>
</gene>
<dbReference type="EMBL" id="HACG01022540">
    <property type="protein sequence ID" value="CEK69405.1"/>
    <property type="molecule type" value="Transcribed_RNA"/>
</dbReference>
<evidence type="ECO:0000313" key="3">
    <source>
        <dbReference type="EMBL" id="CEK69405.1"/>
    </source>
</evidence>
<feature type="compositionally biased region" description="Polar residues" evidence="1">
    <location>
        <begin position="187"/>
        <end position="205"/>
    </location>
</feature>
<dbReference type="GO" id="GO:0005096">
    <property type="term" value="F:GTPase activator activity"/>
    <property type="evidence" value="ECO:0007669"/>
    <property type="project" value="TreeGrafter"/>
</dbReference>
<proteinExistence type="predicted"/>